<dbReference type="InterPro" id="IPR013980">
    <property type="entry name" value="MANSC_dom"/>
</dbReference>
<feature type="compositionally biased region" description="Polar residues" evidence="4">
    <location>
        <begin position="84"/>
        <end position="95"/>
    </location>
</feature>
<feature type="compositionally biased region" description="Basic and acidic residues" evidence="4">
    <location>
        <begin position="309"/>
        <end position="372"/>
    </location>
</feature>
<dbReference type="InterPro" id="IPR029865">
    <property type="entry name" value="KIAA0319-like"/>
</dbReference>
<name>A7RWP2_NEMVE</name>
<dbReference type="PANTHER" id="PTHR46182:SF2">
    <property type="entry name" value="FI19480P1"/>
    <property type="match status" value="1"/>
</dbReference>
<evidence type="ECO:0000256" key="4">
    <source>
        <dbReference type="SAM" id="MobiDB-lite"/>
    </source>
</evidence>
<feature type="chain" id="PRO_5002713913" description="MANSC domain-containing protein" evidence="5">
    <location>
        <begin position="25"/>
        <end position="830"/>
    </location>
</feature>
<feature type="compositionally biased region" description="Acidic residues" evidence="4">
    <location>
        <begin position="284"/>
        <end position="308"/>
    </location>
</feature>
<evidence type="ECO:0000256" key="3">
    <source>
        <dbReference type="ARBA" id="ARBA00023180"/>
    </source>
</evidence>
<dbReference type="EMBL" id="DS469547">
    <property type="protein sequence ID" value="EDO44201.1"/>
    <property type="molecule type" value="Genomic_DNA"/>
</dbReference>
<evidence type="ECO:0000259" key="6">
    <source>
        <dbReference type="Pfam" id="PF23597"/>
    </source>
</evidence>
<gene>
    <name evidence="7" type="ORF">NEMVEDRAFT_v1g241205</name>
</gene>
<protein>
    <recommendedName>
        <fullName evidence="6">MANSC domain-containing protein</fullName>
    </recommendedName>
</protein>
<dbReference type="GO" id="GO:0031410">
    <property type="term" value="C:cytoplasmic vesicle"/>
    <property type="evidence" value="ECO:0000318"/>
    <property type="project" value="GO_Central"/>
</dbReference>
<dbReference type="Proteomes" id="UP000001593">
    <property type="component" value="Unassembled WGS sequence"/>
</dbReference>
<dbReference type="AlphaFoldDB" id="A7RWP2"/>
<keyword evidence="5" id="KW-0732">Signal</keyword>
<keyword evidence="2" id="KW-0472">Membrane</keyword>
<sequence length="830" mass="90135">MLSKNKIEIIAMVLVVSCLRICAGGPRSQLDIYEDIDGDDDPYREDIPRETIPNVGMSEDHGYLTRIKVIPTAQPIATATDIAMSSGSGEENGQGKSEKVALEESSSDGPEVLGESRNEPTSPWSPVSTPNTAGGITGQDRAPIPPSSSPSAQPPTTTSTTTTTTAAIEGAATTPTGTEAVNVFEESGSPADPLLLPSNKTRSEKAIKVEGKSDNKTQPTTNGIDLLQNQQTNDVKPKEGSAKAEEIGSVIPNAGMTSGSEPQSAVSIVTANKDVESLRVGSGETEEQLNSEEEHEGADEEEEEEEKDLDASGAKEDKVEGQDIIDEDKTIPESHTIHLHKPPRDDKQDLHGNIKENGEQEKDHEKAHDATELSHYPASARPPPSAQALNKTSEQEKEHEKVHVSTGSNHYPASPAPLPASPTAFNNKTRTEVQEEGHELTGTSTAPRGKAQHKTIPIKRKPKHAGKHRAKHRSTVHENAAFKQYHQTPKKPKHLLKYIHRFAKVSSKAPHNVDRKPPSCDHNDEDVKTGYSLKGGTRAGHVIQLGKSAGMHECVKRCCHQHACDVALLLDGRCFGVACFSKHLCEPVPVPHPQFVSSQIAFLDKTSRRDDIIPQQDFGCQYGQLSLRHEETWSGELCGGVVVCRNGIASIKKCPGLPDKPKNCANPKLIVNHHKGQCCTMRWKCKEKSCRFGGRILRHGFSLSDQLCTGVVKCVNGNLKMSYCPGIPAKPTNCAHPELKIITRPGKCCKKKWVCADKSCSYENLKIGHGERLTDASCANIMECNNGFLKTHQCPDPPPIPAGCLNPSLKVKRVLGKCCRMSWACAMDMR</sequence>
<feature type="compositionally biased region" description="Polar residues" evidence="4">
    <location>
        <begin position="255"/>
        <end position="270"/>
    </location>
</feature>
<proteinExistence type="predicted"/>
<evidence type="ECO:0000256" key="2">
    <source>
        <dbReference type="ARBA" id="ARBA00023136"/>
    </source>
</evidence>
<organism evidence="7 8">
    <name type="scientific">Nematostella vectensis</name>
    <name type="common">Starlet sea anemone</name>
    <dbReference type="NCBI Taxonomy" id="45351"/>
    <lineage>
        <taxon>Eukaryota</taxon>
        <taxon>Metazoa</taxon>
        <taxon>Cnidaria</taxon>
        <taxon>Anthozoa</taxon>
        <taxon>Hexacorallia</taxon>
        <taxon>Actiniaria</taxon>
        <taxon>Edwardsiidae</taxon>
        <taxon>Nematostella</taxon>
    </lineage>
</organism>
<feature type="compositionally biased region" description="Basic and acidic residues" evidence="4">
    <location>
        <begin position="393"/>
        <end position="403"/>
    </location>
</feature>
<evidence type="ECO:0000313" key="7">
    <source>
        <dbReference type="EMBL" id="EDO44201.1"/>
    </source>
</evidence>
<dbReference type="InParanoid" id="A7RWP2"/>
<feature type="compositionally biased region" description="Basic and acidic residues" evidence="4">
    <location>
        <begin position="201"/>
        <end position="215"/>
    </location>
</feature>
<dbReference type="GO" id="GO:0001764">
    <property type="term" value="P:neuron migration"/>
    <property type="evidence" value="ECO:0000318"/>
    <property type="project" value="GO_Central"/>
</dbReference>
<dbReference type="Pfam" id="PF23597">
    <property type="entry name" value="KIAA0319_N"/>
    <property type="match status" value="1"/>
</dbReference>
<feature type="compositionally biased region" description="Basic residues" evidence="4">
    <location>
        <begin position="450"/>
        <end position="474"/>
    </location>
</feature>
<reference evidence="7 8" key="1">
    <citation type="journal article" date="2007" name="Science">
        <title>Sea anemone genome reveals ancestral eumetazoan gene repertoire and genomic organization.</title>
        <authorList>
            <person name="Putnam N.H."/>
            <person name="Srivastava M."/>
            <person name="Hellsten U."/>
            <person name="Dirks B."/>
            <person name="Chapman J."/>
            <person name="Salamov A."/>
            <person name="Terry A."/>
            <person name="Shapiro H."/>
            <person name="Lindquist E."/>
            <person name="Kapitonov V.V."/>
            <person name="Jurka J."/>
            <person name="Genikhovich G."/>
            <person name="Grigoriev I.V."/>
            <person name="Lucas S.M."/>
            <person name="Steele R.E."/>
            <person name="Finnerty J.R."/>
            <person name="Technau U."/>
            <person name="Martindale M.Q."/>
            <person name="Rokhsar D.S."/>
        </authorList>
    </citation>
    <scope>NUCLEOTIDE SEQUENCE [LARGE SCALE GENOMIC DNA]</scope>
    <source>
        <strain evidence="8">CH2 X CH6</strain>
    </source>
</reference>
<dbReference type="HOGENOM" id="CLU_341736_0_0_1"/>
<feature type="compositionally biased region" description="Polar residues" evidence="4">
    <location>
        <begin position="119"/>
        <end position="134"/>
    </location>
</feature>
<feature type="region of interest" description="Disordered" evidence="4">
    <location>
        <begin position="84"/>
        <end position="476"/>
    </location>
</feature>
<feature type="signal peptide" evidence="5">
    <location>
        <begin position="1"/>
        <end position="24"/>
    </location>
</feature>
<dbReference type="PANTHER" id="PTHR46182">
    <property type="entry name" value="FI19480P1"/>
    <property type="match status" value="1"/>
</dbReference>
<accession>A7RWP2</accession>
<comment type="subcellular location">
    <subcellularLocation>
        <location evidence="1">Membrane</location>
    </subcellularLocation>
</comment>
<evidence type="ECO:0000256" key="1">
    <source>
        <dbReference type="ARBA" id="ARBA00004370"/>
    </source>
</evidence>
<feature type="compositionally biased region" description="Polar residues" evidence="4">
    <location>
        <begin position="216"/>
        <end position="234"/>
    </location>
</feature>
<feature type="compositionally biased region" description="Basic and acidic residues" evidence="4">
    <location>
        <begin position="235"/>
        <end position="246"/>
    </location>
</feature>
<feature type="compositionally biased region" description="Basic and acidic residues" evidence="4">
    <location>
        <begin position="429"/>
        <end position="439"/>
    </location>
</feature>
<feature type="compositionally biased region" description="Low complexity" evidence="4">
    <location>
        <begin position="149"/>
        <end position="180"/>
    </location>
</feature>
<dbReference type="STRING" id="45351.A7RWP2"/>
<keyword evidence="8" id="KW-1185">Reference proteome</keyword>
<dbReference type="GO" id="GO:0016020">
    <property type="term" value="C:membrane"/>
    <property type="evidence" value="ECO:0000318"/>
    <property type="project" value="GO_Central"/>
</dbReference>
<feature type="domain" description="MANSC" evidence="6">
    <location>
        <begin position="529"/>
        <end position="605"/>
    </location>
</feature>
<keyword evidence="3" id="KW-0325">Glycoprotein</keyword>
<evidence type="ECO:0000256" key="5">
    <source>
        <dbReference type="SAM" id="SignalP"/>
    </source>
</evidence>
<evidence type="ECO:0000313" key="8">
    <source>
        <dbReference type="Proteomes" id="UP000001593"/>
    </source>
</evidence>